<feature type="domain" description="Tc1-like transposase DDE" evidence="1">
    <location>
        <begin position="171"/>
        <end position="305"/>
    </location>
</feature>
<dbReference type="Pfam" id="PF13565">
    <property type="entry name" value="HTH_32"/>
    <property type="match status" value="1"/>
</dbReference>
<dbReference type="InterPro" id="IPR009057">
    <property type="entry name" value="Homeodomain-like_sf"/>
</dbReference>
<dbReference type="Pfam" id="PF13358">
    <property type="entry name" value="DDE_3"/>
    <property type="match status" value="1"/>
</dbReference>
<geneLocation type="plasmid" evidence="3">
    <name>pne_5</name>
</geneLocation>
<dbReference type="Gene3D" id="3.30.420.10">
    <property type="entry name" value="Ribonuclease H-like superfamily/Ribonuclease H"/>
    <property type="match status" value="1"/>
</dbReference>
<dbReference type="NCBIfam" id="NF033545">
    <property type="entry name" value="transpos_IS630"/>
    <property type="match status" value="1"/>
</dbReference>
<accession>A0A7D7QJK8</accession>
<evidence type="ECO:0000259" key="1">
    <source>
        <dbReference type="Pfam" id="PF13358"/>
    </source>
</evidence>
<dbReference type="InterPro" id="IPR047655">
    <property type="entry name" value="Transpos_IS630-like"/>
</dbReference>
<organism evidence="2 3">
    <name type="scientific">Nostoc edaphicum CCNP1411</name>
    <dbReference type="NCBI Taxonomy" id="1472755"/>
    <lineage>
        <taxon>Bacteria</taxon>
        <taxon>Bacillati</taxon>
        <taxon>Cyanobacteriota</taxon>
        <taxon>Cyanophyceae</taxon>
        <taxon>Nostocales</taxon>
        <taxon>Nostocaceae</taxon>
        <taxon>Nostoc</taxon>
    </lineage>
</organism>
<reference evidence="3" key="1">
    <citation type="submission" date="2020-06" db="EMBL/GenBank/DDBJ databases">
        <title>Nostoc edaphicum CCNP1411 genome.</title>
        <authorList>
            <person name="Fidor A."/>
            <person name="Grabski M."/>
            <person name="Gawor J."/>
            <person name="Gromadka R."/>
            <person name="Wegrzyn G."/>
            <person name="Mazur-Marzec H."/>
        </authorList>
    </citation>
    <scope>NUCLEOTIDE SEQUENCE [LARGE SCALE GENOMIC DNA]</scope>
    <source>
        <strain evidence="3">CCNP1411</strain>
        <plasmid evidence="3">pne_5</plasmid>
    </source>
</reference>
<dbReference type="Proteomes" id="UP000514713">
    <property type="component" value="Plasmid pNe_5"/>
</dbReference>
<dbReference type="InterPro" id="IPR038717">
    <property type="entry name" value="Tc1-like_DDE_dom"/>
</dbReference>
<name>A0A7D7QJK8_9NOSO</name>
<protein>
    <submittedName>
        <fullName evidence="2">IS630 family transposase</fullName>
    </submittedName>
</protein>
<dbReference type="SUPFAM" id="SSF46689">
    <property type="entry name" value="Homeodomain-like"/>
    <property type="match status" value="1"/>
</dbReference>
<evidence type="ECO:0000313" key="2">
    <source>
        <dbReference type="EMBL" id="QMS86380.1"/>
    </source>
</evidence>
<proteinExistence type="predicted"/>
<dbReference type="EMBL" id="CP054697">
    <property type="protein sequence ID" value="QMS86380.1"/>
    <property type="molecule type" value="Genomic_DNA"/>
</dbReference>
<keyword evidence="3" id="KW-1185">Reference proteome</keyword>
<dbReference type="KEGG" id="ned:HUN01_01835"/>
<gene>
    <name evidence="2" type="ORF">HUN01_01835</name>
</gene>
<sequence length="332" mass="39547">MIFLREINPLSLKLLERIYRQSRYHQVRQRAHFLMLACQGIELEKLMTIFNVSYKTIYNWINRWESEGMVGLYNKPGRGRKRIFRPEQEAEIREWAKQEPRQLKKTLEKIKSEWDIEVSTETIKRILRNFYMSWHRMRRDVGGEPDPIEYKEKSAQLTELKRLEDEGKINLYYLDETGFCLIPSVPYGWQNIGEYLTIPSRRSSRLNVLGIMNRNNHLETYVSTQSINSDVIIACIDAFFTQVDKPTVIVVDQSSIHTSGIILDKIEEWSERGITIFQLPSYSPELNLIEILWRFIKYQWIEIDAYKNWQAFVASVEKILREFGKNYVINFV</sequence>
<keyword evidence="2" id="KW-0614">Plasmid</keyword>
<evidence type="ECO:0000313" key="3">
    <source>
        <dbReference type="Proteomes" id="UP000514713"/>
    </source>
</evidence>
<dbReference type="AlphaFoldDB" id="A0A7D7QJK8"/>
<dbReference type="InterPro" id="IPR036397">
    <property type="entry name" value="RNaseH_sf"/>
</dbReference>
<dbReference type="GO" id="GO:0003676">
    <property type="term" value="F:nucleic acid binding"/>
    <property type="evidence" value="ECO:0007669"/>
    <property type="project" value="InterPro"/>
</dbReference>
<dbReference type="RefSeq" id="WP_181927409.1">
    <property type="nucleotide sequence ID" value="NZ_CP054697.1"/>
</dbReference>